<dbReference type="SMART" id="SM00448">
    <property type="entry name" value="REC"/>
    <property type="match status" value="1"/>
</dbReference>
<dbReference type="InterPro" id="IPR003594">
    <property type="entry name" value="HATPase_dom"/>
</dbReference>
<dbReference type="eggNOG" id="COG3292">
    <property type="taxonomic scope" value="Bacteria"/>
</dbReference>
<dbReference type="PRINTS" id="PR00344">
    <property type="entry name" value="BCTRLSENSOR"/>
</dbReference>
<dbReference type="InterPro" id="IPR004358">
    <property type="entry name" value="Sig_transdc_His_kin-like_C"/>
</dbReference>
<evidence type="ECO:0000256" key="2">
    <source>
        <dbReference type="ARBA" id="ARBA00012438"/>
    </source>
</evidence>
<dbReference type="InterPro" id="IPR015943">
    <property type="entry name" value="WD40/YVTN_repeat-like_dom_sf"/>
</dbReference>
<sequence>MIGKIHLFGILKDSHNQIWLISRGDGVVRIDLEKKKIYHYNEGGPLSIPSNRIVCIKESNKGDIWIGTRGEGLLKFRPSFNDFIVYNISSGLPSNTVCDIEESTSGEIWVSTLNGVSKYDDSQMLPFFSFGLDDGIFNPEFNFGVGCNGPNNQLFFSSGNGFYKVAYLPKSESSRVLPVVWTSFNILNKKDSSASNLLNDIIKTNKISLASSSSISIGFAALDYTNPENINYAYRLKGKDEEWSFIRGINAEVQYSDLSPGEYDFQVRGSNSRGEWLNTPSELHITVAANIWNTPFAWFLYVCVFIACGIGIFYLRRRWYKLNKDLEIEQEVTELHHKRMVQFADLSHEIKNRLTLILGPLEEALHGKKVNQIVLNNLYEQAQRLKRLSDQIIHIRKNESGGYMLNVSKENIKNHLQHIIEELKPLAILKNVELNFANQLNTDEGWYDKELVEIIVLNILGNAIKYSVVNGKVKFSVSVEQENSSSSPREILIIKITDNGVGIPKENIKKILDPFYRGDNVRNNKKEFEGDGIGLNLVSRLINIHHGQICIDSEPLVFTVVELKIPISQDEYANNELKVNIKNTPIILPDDDNIDQSIIHPNDSSILIDDKISGKIILIIDDDPQIRTLLNETLNKDFTVIEAGDGLEALKMLEKQQVDLVLSDLSMPNMDGLTLCIQLKKDKRWSFLPFLIMTARNSEEQRLVAFKSSVDDFIEKPFSLELIKWRVKAMLRQQKNLVQNVQKVVVATQLIDESDSADEIFIHKVVNKIDANIGSKFLTVDYLADEIGMSRATFYRKMEQLFGESPSNFIRKTRLKKSAVYIKSEKYTISEVAFKTGFKTPNYFSKCFFKEFGVPPSNYIK</sequence>
<dbReference type="Gene3D" id="2.60.40.10">
    <property type="entry name" value="Immunoglobulins"/>
    <property type="match status" value="1"/>
</dbReference>
<dbReference type="eggNOG" id="COG2205">
    <property type="taxonomic scope" value="Bacteria"/>
</dbReference>
<dbReference type="eggNOG" id="COG0745">
    <property type="taxonomic scope" value="Bacteria"/>
</dbReference>
<dbReference type="InterPro" id="IPR011006">
    <property type="entry name" value="CheY-like_superfamily"/>
</dbReference>
<name>R9GUF5_9SPHI</name>
<keyword evidence="11" id="KW-0808">Transferase</keyword>
<reference evidence="11 12" key="1">
    <citation type="journal article" date="2013" name="Genome Announc.">
        <title>Draft Genome Sequence of Arcticibacter svalbardensis Strain MN12-7T, a Member of the Family Sphingobacteriaceae Isolated from an Arctic Soil Sample.</title>
        <authorList>
            <person name="Shivaji S."/>
            <person name="Ara S."/>
            <person name="Prasad S."/>
            <person name="Manasa B.P."/>
            <person name="Begum Z."/>
            <person name="Singh A."/>
            <person name="Kumar Pinnaka A."/>
        </authorList>
    </citation>
    <scope>NUCLEOTIDE SEQUENCE [LARGE SCALE GENOMIC DNA]</scope>
    <source>
        <strain evidence="11 12">MN12-7</strain>
    </source>
</reference>
<dbReference type="OrthoDB" id="9809670at2"/>
<evidence type="ECO:0000313" key="12">
    <source>
        <dbReference type="Proteomes" id="UP000014174"/>
    </source>
</evidence>
<dbReference type="Gene3D" id="2.130.10.10">
    <property type="entry name" value="YVTN repeat-like/Quinoprotein amine dehydrogenase"/>
    <property type="match status" value="1"/>
</dbReference>
<dbReference type="CDD" id="cd00075">
    <property type="entry name" value="HATPase"/>
    <property type="match status" value="1"/>
</dbReference>
<dbReference type="InterPro" id="IPR009057">
    <property type="entry name" value="Homeodomain-like_sf"/>
</dbReference>
<dbReference type="PANTHER" id="PTHR43547">
    <property type="entry name" value="TWO-COMPONENT HISTIDINE KINASE"/>
    <property type="match status" value="1"/>
</dbReference>
<dbReference type="Gene3D" id="3.30.565.10">
    <property type="entry name" value="Histidine kinase-like ATPase, C-terminal domain"/>
    <property type="match status" value="1"/>
</dbReference>
<feature type="domain" description="Histidine kinase" evidence="9">
    <location>
        <begin position="345"/>
        <end position="569"/>
    </location>
</feature>
<dbReference type="RefSeq" id="WP_016197513.1">
    <property type="nucleotide sequence ID" value="NZ_AQPN01000148.1"/>
</dbReference>
<dbReference type="Pfam" id="PF07495">
    <property type="entry name" value="Y_Y_Y"/>
    <property type="match status" value="1"/>
</dbReference>
<keyword evidence="12" id="KW-1185">Reference proteome</keyword>
<dbReference type="Proteomes" id="UP000014174">
    <property type="component" value="Unassembled WGS sequence"/>
</dbReference>
<feature type="domain" description="HTH araC/xylS-type" evidence="8">
    <location>
        <begin position="763"/>
        <end position="861"/>
    </location>
</feature>
<comment type="caution">
    <text evidence="11">The sequence shown here is derived from an EMBL/GenBank/DDBJ whole genome shotgun (WGS) entry which is preliminary data.</text>
</comment>
<dbReference type="CDD" id="cd17574">
    <property type="entry name" value="REC_OmpR"/>
    <property type="match status" value="1"/>
</dbReference>
<dbReference type="AlphaFoldDB" id="R9GUF5"/>
<dbReference type="Gene3D" id="1.10.10.60">
    <property type="entry name" value="Homeodomain-like"/>
    <property type="match status" value="2"/>
</dbReference>
<dbReference type="Pfam" id="PF00072">
    <property type="entry name" value="Response_reg"/>
    <property type="match status" value="1"/>
</dbReference>
<evidence type="ECO:0000313" key="11">
    <source>
        <dbReference type="EMBL" id="EOR92549.1"/>
    </source>
</evidence>
<keyword evidence="11" id="KW-0418">Kinase</keyword>
<keyword evidence="7" id="KW-1133">Transmembrane helix</keyword>
<dbReference type="InterPro" id="IPR013783">
    <property type="entry name" value="Ig-like_fold"/>
</dbReference>
<dbReference type="InterPro" id="IPR005467">
    <property type="entry name" value="His_kinase_dom"/>
</dbReference>
<dbReference type="Pfam" id="PF12833">
    <property type="entry name" value="HTH_18"/>
    <property type="match status" value="1"/>
</dbReference>
<dbReference type="Gene3D" id="1.10.287.130">
    <property type="match status" value="1"/>
</dbReference>
<dbReference type="Pfam" id="PF07494">
    <property type="entry name" value="Reg_prop"/>
    <property type="match status" value="1"/>
</dbReference>
<comment type="catalytic activity">
    <reaction evidence="1">
        <text>ATP + protein L-histidine = ADP + protein N-phospho-L-histidine.</text>
        <dbReference type="EC" id="2.7.13.3"/>
    </reaction>
</comment>
<dbReference type="Gene3D" id="3.40.50.2300">
    <property type="match status" value="1"/>
</dbReference>
<dbReference type="InterPro" id="IPR018060">
    <property type="entry name" value="HTH_AraC"/>
</dbReference>
<dbReference type="SUPFAM" id="SSF46689">
    <property type="entry name" value="Homeodomain-like"/>
    <property type="match status" value="1"/>
</dbReference>
<dbReference type="GO" id="GO:0043565">
    <property type="term" value="F:sequence-specific DNA binding"/>
    <property type="evidence" value="ECO:0007669"/>
    <property type="project" value="InterPro"/>
</dbReference>
<dbReference type="CDD" id="cd00082">
    <property type="entry name" value="HisKA"/>
    <property type="match status" value="1"/>
</dbReference>
<feature type="modified residue" description="4-aspartylphosphate" evidence="6">
    <location>
        <position position="664"/>
    </location>
</feature>
<dbReference type="InterPro" id="IPR036097">
    <property type="entry name" value="HisK_dim/P_sf"/>
</dbReference>
<dbReference type="SUPFAM" id="SSF55874">
    <property type="entry name" value="ATPase domain of HSP90 chaperone/DNA topoisomerase II/histidine kinase"/>
    <property type="match status" value="1"/>
</dbReference>
<dbReference type="PANTHER" id="PTHR43547:SF2">
    <property type="entry name" value="HYBRID SIGNAL TRANSDUCTION HISTIDINE KINASE C"/>
    <property type="match status" value="1"/>
</dbReference>
<dbReference type="PROSITE" id="PS01124">
    <property type="entry name" value="HTH_ARAC_FAMILY_2"/>
    <property type="match status" value="1"/>
</dbReference>
<feature type="transmembrane region" description="Helical" evidence="7">
    <location>
        <begin position="296"/>
        <end position="315"/>
    </location>
</feature>
<dbReference type="SMART" id="SM00387">
    <property type="entry name" value="HATPase_c"/>
    <property type="match status" value="1"/>
</dbReference>
<dbReference type="InterPro" id="IPR011110">
    <property type="entry name" value="Reg_prop"/>
</dbReference>
<dbReference type="InterPro" id="IPR001789">
    <property type="entry name" value="Sig_transdc_resp-reg_receiver"/>
</dbReference>
<evidence type="ECO:0000256" key="5">
    <source>
        <dbReference type="ARBA" id="ARBA00023163"/>
    </source>
</evidence>
<dbReference type="SUPFAM" id="SSF63829">
    <property type="entry name" value="Calcium-dependent phosphotriesterase"/>
    <property type="match status" value="1"/>
</dbReference>
<evidence type="ECO:0000259" key="9">
    <source>
        <dbReference type="PROSITE" id="PS50109"/>
    </source>
</evidence>
<dbReference type="GO" id="GO:0000155">
    <property type="term" value="F:phosphorelay sensor kinase activity"/>
    <property type="evidence" value="ECO:0007669"/>
    <property type="project" value="InterPro"/>
</dbReference>
<proteinExistence type="predicted"/>
<dbReference type="SMART" id="SM00342">
    <property type="entry name" value="HTH_ARAC"/>
    <property type="match status" value="1"/>
</dbReference>
<accession>R9GUF5</accession>
<dbReference type="InterPro" id="IPR003661">
    <property type="entry name" value="HisK_dim/P_dom"/>
</dbReference>
<keyword evidence="5" id="KW-0804">Transcription</keyword>
<evidence type="ECO:0000256" key="4">
    <source>
        <dbReference type="ARBA" id="ARBA00023015"/>
    </source>
</evidence>
<dbReference type="Pfam" id="PF02518">
    <property type="entry name" value="HATPase_c"/>
    <property type="match status" value="1"/>
</dbReference>
<keyword evidence="7" id="KW-0472">Membrane</keyword>
<gene>
    <name evidence="11" type="ORF">ADIARSV_4298</name>
</gene>
<keyword evidence="7" id="KW-0812">Transmembrane</keyword>
<evidence type="ECO:0000259" key="8">
    <source>
        <dbReference type="PROSITE" id="PS01124"/>
    </source>
</evidence>
<feature type="domain" description="Response regulatory" evidence="10">
    <location>
        <begin position="616"/>
        <end position="731"/>
    </location>
</feature>
<keyword evidence="3 6" id="KW-0597">Phosphoprotein</keyword>
<protein>
    <recommendedName>
        <fullName evidence="2">histidine kinase</fullName>
        <ecNumber evidence="2">2.7.13.3</ecNumber>
    </recommendedName>
</protein>
<evidence type="ECO:0000256" key="6">
    <source>
        <dbReference type="PROSITE-ProRule" id="PRU00169"/>
    </source>
</evidence>
<dbReference type="PROSITE" id="PS50109">
    <property type="entry name" value="HIS_KIN"/>
    <property type="match status" value="1"/>
</dbReference>
<dbReference type="PROSITE" id="PS50110">
    <property type="entry name" value="RESPONSE_REGULATORY"/>
    <property type="match status" value="1"/>
</dbReference>
<evidence type="ECO:0000256" key="7">
    <source>
        <dbReference type="SAM" id="Phobius"/>
    </source>
</evidence>
<dbReference type="STRING" id="1150600.ADIARSV_4298"/>
<dbReference type="EC" id="2.7.13.3" evidence="2"/>
<dbReference type="EMBL" id="AQPN01000148">
    <property type="protein sequence ID" value="EOR92549.1"/>
    <property type="molecule type" value="Genomic_DNA"/>
</dbReference>
<evidence type="ECO:0000256" key="3">
    <source>
        <dbReference type="ARBA" id="ARBA00022553"/>
    </source>
</evidence>
<dbReference type="GO" id="GO:0003700">
    <property type="term" value="F:DNA-binding transcription factor activity"/>
    <property type="evidence" value="ECO:0007669"/>
    <property type="project" value="InterPro"/>
</dbReference>
<organism evidence="11 12">
    <name type="scientific">Arcticibacter svalbardensis MN12-7</name>
    <dbReference type="NCBI Taxonomy" id="1150600"/>
    <lineage>
        <taxon>Bacteria</taxon>
        <taxon>Pseudomonadati</taxon>
        <taxon>Bacteroidota</taxon>
        <taxon>Sphingobacteriia</taxon>
        <taxon>Sphingobacteriales</taxon>
        <taxon>Sphingobacteriaceae</taxon>
        <taxon>Arcticibacter</taxon>
    </lineage>
</organism>
<dbReference type="InterPro" id="IPR011123">
    <property type="entry name" value="Y_Y_Y"/>
</dbReference>
<dbReference type="SUPFAM" id="SSF47384">
    <property type="entry name" value="Homodimeric domain of signal transducing histidine kinase"/>
    <property type="match status" value="1"/>
</dbReference>
<evidence type="ECO:0000256" key="1">
    <source>
        <dbReference type="ARBA" id="ARBA00000085"/>
    </source>
</evidence>
<dbReference type="InterPro" id="IPR036890">
    <property type="entry name" value="HATPase_C_sf"/>
</dbReference>
<evidence type="ECO:0000259" key="10">
    <source>
        <dbReference type="PROSITE" id="PS50110"/>
    </source>
</evidence>
<keyword evidence="4" id="KW-0805">Transcription regulation</keyword>
<dbReference type="SUPFAM" id="SSF52172">
    <property type="entry name" value="CheY-like"/>
    <property type="match status" value="1"/>
</dbReference>